<feature type="domain" description="PUM-HD" evidence="5">
    <location>
        <begin position="34"/>
        <end position="407"/>
    </location>
</feature>
<dbReference type="Proteomes" id="UP000095281">
    <property type="component" value="Unplaced"/>
</dbReference>
<keyword evidence="6" id="KW-1185">Reference proteome</keyword>
<evidence type="ECO:0000313" key="7">
    <source>
        <dbReference type="WBParaSite" id="MhA1_Contig832.frz3.gene2"/>
    </source>
</evidence>
<dbReference type="SUPFAM" id="SSF48371">
    <property type="entry name" value="ARM repeat"/>
    <property type="match status" value="1"/>
</dbReference>
<dbReference type="SMART" id="SM00025">
    <property type="entry name" value="Pumilio"/>
    <property type="match status" value="7"/>
</dbReference>
<dbReference type="PROSITE" id="PS50303">
    <property type="entry name" value="PUM_HD"/>
    <property type="match status" value="1"/>
</dbReference>
<accession>A0A1I8C0G0</accession>
<dbReference type="InterPro" id="IPR016024">
    <property type="entry name" value="ARM-type_fold"/>
</dbReference>
<dbReference type="WBParaSite" id="MhA1_Contig832.frz3.gene2">
    <property type="protein sequence ID" value="MhA1_Contig832.frz3.gene2"/>
    <property type="gene ID" value="MhA1_Contig832.frz3.gene2"/>
</dbReference>
<dbReference type="InterPro" id="IPR033133">
    <property type="entry name" value="PUM-HD"/>
</dbReference>
<dbReference type="AlphaFoldDB" id="A0A1I8C0G0"/>
<dbReference type="GO" id="GO:0005634">
    <property type="term" value="C:nucleus"/>
    <property type="evidence" value="ECO:0007669"/>
    <property type="project" value="TreeGrafter"/>
</dbReference>
<dbReference type="PROSITE" id="PS50302">
    <property type="entry name" value="PUM"/>
    <property type="match status" value="3"/>
</dbReference>
<evidence type="ECO:0000256" key="1">
    <source>
        <dbReference type="ARBA" id="ARBA00022473"/>
    </source>
</evidence>
<sequence length="407" mass="46713">MLTNTEYARMMENLVISTTSTPPSSYSLPTDNLLPSCGLDGGDVRVLDFSSPVRLMMIRDDEIIKLARNNGNTKLIQQQLHQHGELRRRLVDLFTDPARGKEFLSRMATDNNGNFIIQELLTSENCTSNQLIHSLEEIASTLALNRYGCRVLQKLVQMLPPHRVEDLMTVRFAGIEFQLITDQNGNHIVQYIVNNLQPQIYLKFIESLNESVGLKQVVENKYGCRVLQCALEKVILICHQSNGQQRDANNKSAAYEILHLMISTVLQNARSLAEQEFGNYIVQAILKDDFLARQRSYIIKHHFMSNILELSQGKYSSHVIEVAISHADEKSLEAMFFEVFGSYDTDRRGQSALHIMLFHQYGNYVVQRMLEVAIQVRLGQRRGNHQWFDKIVTYANSVRRQLSRYCK</sequence>
<reference evidence="7" key="1">
    <citation type="submission" date="2016-11" db="UniProtKB">
        <authorList>
            <consortium name="WormBaseParasite"/>
        </authorList>
    </citation>
    <scope>IDENTIFICATION</scope>
</reference>
<feature type="repeat" description="Pumilio" evidence="4">
    <location>
        <begin position="264"/>
        <end position="300"/>
    </location>
</feature>
<dbReference type="PANTHER" id="PTHR12537">
    <property type="entry name" value="RNA BINDING PROTEIN PUMILIO-RELATED"/>
    <property type="match status" value="1"/>
</dbReference>
<evidence type="ECO:0000313" key="6">
    <source>
        <dbReference type="Proteomes" id="UP000095281"/>
    </source>
</evidence>
<feature type="repeat" description="Pumilio" evidence="4">
    <location>
        <begin position="302"/>
        <end position="338"/>
    </location>
</feature>
<dbReference type="GO" id="GO:0010608">
    <property type="term" value="P:post-transcriptional regulation of gene expression"/>
    <property type="evidence" value="ECO:0007669"/>
    <property type="project" value="TreeGrafter"/>
</dbReference>
<evidence type="ECO:0000256" key="2">
    <source>
        <dbReference type="ARBA" id="ARBA00022737"/>
    </source>
</evidence>
<dbReference type="Pfam" id="PF00806">
    <property type="entry name" value="PUF"/>
    <property type="match status" value="5"/>
</dbReference>
<evidence type="ECO:0000256" key="4">
    <source>
        <dbReference type="PROSITE-ProRule" id="PRU00317"/>
    </source>
</evidence>
<keyword evidence="1" id="KW-0217">Developmental protein</keyword>
<protein>
    <submittedName>
        <fullName evidence="7">PUM-HD domain-containing protein</fullName>
    </submittedName>
</protein>
<name>A0A1I8C0G0_MELHA</name>
<proteinExistence type="predicted"/>
<dbReference type="GO" id="GO:0030154">
    <property type="term" value="P:cell differentiation"/>
    <property type="evidence" value="ECO:0007669"/>
    <property type="project" value="UniProtKB-KW"/>
</dbReference>
<dbReference type="PANTHER" id="PTHR12537:SF112">
    <property type="entry name" value="FEM-3 MRNA-BINDING FACTOR 1-RELATED"/>
    <property type="match status" value="1"/>
</dbReference>
<evidence type="ECO:0000259" key="5">
    <source>
        <dbReference type="PROSITE" id="PS50303"/>
    </source>
</evidence>
<dbReference type="OMA" id="QLMACDS"/>
<evidence type="ECO:0000256" key="3">
    <source>
        <dbReference type="ARBA" id="ARBA00022782"/>
    </source>
</evidence>
<keyword evidence="3" id="KW-0221">Differentiation</keyword>
<feature type="repeat" description="Pumilio" evidence="4">
    <location>
        <begin position="134"/>
        <end position="169"/>
    </location>
</feature>
<keyword evidence="2" id="KW-0677">Repeat</keyword>
<dbReference type="GO" id="GO:0005737">
    <property type="term" value="C:cytoplasm"/>
    <property type="evidence" value="ECO:0007669"/>
    <property type="project" value="TreeGrafter"/>
</dbReference>
<dbReference type="InterPro" id="IPR001313">
    <property type="entry name" value="Pumilio_RNA-bd_rpt"/>
</dbReference>
<dbReference type="GO" id="GO:0003730">
    <property type="term" value="F:mRNA 3'-UTR binding"/>
    <property type="evidence" value="ECO:0007669"/>
    <property type="project" value="TreeGrafter"/>
</dbReference>
<organism evidence="6 7">
    <name type="scientific">Meloidogyne hapla</name>
    <name type="common">Root-knot nematode worm</name>
    <dbReference type="NCBI Taxonomy" id="6305"/>
    <lineage>
        <taxon>Eukaryota</taxon>
        <taxon>Metazoa</taxon>
        <taxon>Ecdysozoa</taxon>
        <taxon>Nematoda</taxon>
        <taxon>Chromadorea</taxon>
        <taxon>Rhabditida</taxon>
        <taxon>Tylenchina</taxon>
        <taxon>Tylenchomorpha</taxon>
        <taxon>Tylenchoidea</taxon>
        <taxon>Meloidogynidae</taxon>
        <taxon>Meloidogyninae</taxon>
        <taxon>Meloidogyne</taxon>
    </lineage>
</organism>
<dbReference type="InterPro" id="IPR011989">
    <property type="entry name" value="ARM-like"/>
</dbReference>
<dbReference type="Gene3D" id="1.25.10.10">
    <property type="entry name" value="Leucine-rich Repeat Variant"/>
    <property type="match status" value="1"/>
</dbReference>